<keyword evidence="2" id="KW-1185">Reference proteome</keyword>
<evidence type="ECO:0000313" key="1">
    <source>
        <dbReference type="EMBL" id="SMH63937.1"/>
    </source>
</evidence>
<organism evidence="1 2">
    <name type="scientific">Escherichia phage vB_EcoS_swan01</name>
    <dbReference type="NCBI Taxonomy" id="2496549"/>
    <lineage>
        <taxon>Viruses</taxon>
        <taxon>Duplodnaviria</taxon>
        <taxon>Heunggongvirae</taxon>
        <taxon>Uroviricota</taxon>
        <taxon>Caudoviricetes</taxon>
        <taxon>Drexlerviridae</taxon>
        <taxon>Tempevirinae</taxon>
        <taxon>Warwickvirus</taxon>
        <taxon>Warwickvirus ityhuna</taxon>
        <taxon>Warwickvirus swan01</taxon>
    </lineage>
</organism>
<gene>
    <name evidence="1" type="ORF">SWAN_00052</name>
</gene>
<reference evidence="2" key="1">
    <citation type="submission" date="2017-04" db="EMBL/GenBank/DDBJ databases">
        <authorList>
            <person name="Millard A."/>
            <person name="Redgwell R T."/>
            <person name="Michniewski S."/>
        </authorList>
    </citation>
    <scope>NUCLEOTIDE SEQUENCE [LARGE SCALE GENOMIC DNA]</scope>
</reference>
<evidence type="ECO:0000313" key="2">
    <source>
        <dbReference type="Proteomes" id="UP000281966"/>
    </source>
</evidence>
<sequence length="81" mass="9395">MIIENNFLCVKSNRPFFTPGKVYQGKKDTRDGHSYHVHCNNGYKFYLNGENGTEIVAFENVVAEFEQITDAEFEEVKDENK</sequence>
<name>A0A1X7QGL5_9CAUD</name>
<proteinExistence type="predicted"/>
<dbReference type="EMBL" id="LT841304">
    <property type="protein sequence ID" value="SMH63937.1"/>
    <property type="molecule type" value="Genomic_DNA"/>
</dbReference>
<protein>
    <submittedName>
        <fullName evidence="1">Uncharacterized protein</fullName>
    </submittedName>
</protein>
<accession>A0A1X7QGL5</accession>
<dbReference type="Proteomes" id="UP000281966">
    <property type="component" value="Segment"/>
</dbReference>